<dbReference type="InterPro" id="IPR023833">
    <property type="entry name" value="Signal_pept_SipW-depend-type"/>
</dbReference>
<comment type="caution">
    <text evidence="3">The sequence shown here is derived from an EMBL/GenBank/DDBJ whole genome shotgun (WGS) entry which is preliminary data.</text>
</comment>
<feature type="compositionally biased region" description="Acidic residues" evidence="1">
    <location>
        <begin position="116"/>
        <end position="125"/>
    </location>
</feature>
<evidence type="ECO:0000313" key="3">
    <source>
        <dbReference type="EMBL" id="OGG13816.1"/>
    </source>
</evidence>
<protein>
    <submittedName>
        <fullName evidence="3">Uncharacterized protein</fullName>
    </submittedName>
</protein>
<accession>A0A1F5ZMT8</accession>
<feature type="compositionally biased region" description="Low complexity" evidence="1">
    <location>
        <begin position="213"/>
        <end position="229"/>
    </location>
</feature>
<evidence type="ECO:0000313" key="4">
    <source>
        <dbReference type="Proteomes" id="UP000177383"/>
    </source>
</evidence>
<dbReference type="AlphaFoldDB" id="A0A1F5ZMT8"/>
<gene>
    <name evidence="3" type="ORF">A2773_05665</name>
</gene>
<evidence type="ECO:0000256" key="1">
    <source>
        <dbReference type="SAM" id="MobiDB-lite"/>
    </source>
</evidence>
<organism evidence="3 4">
    <name type="scientific">Candidatus Gottesmanbacteria bacterium RIFCSPHIGHO2_01_FULL_39_10</name>
    <dbReference type="NCBI Taxonomy" id="1798375"/>
    <lineage>
        <taxon>Bacteria</taxon>
        <taxon>Candidatus Gottesmaniibacteriota</taxon>
    </lineage>
</organism>
<feature type="region of interest" description="Disordered" evidence="1">
    <location>
        <begin position="213"/>
        <end position="239"/>
    </location>
</feature>
<evidence type="ECO:0000256" key="2">
    <source>
        <dbReference type="SAM" id="SignalP"/>
    </source>
</evidence>
<keyword evidence="2" id="KW-0732">Signal</keyword>
<feature type="region of interest" description="Disordered" evidence="1">
    <location>
        <begin position="109"/>
        <end position="132"/>
    </location>
</feature>
<sequence length="268" mass="28537">MTAILKSLFVIALVAGLTVGATSAFFSDEEKSTGNVFTAGAIDLQIDNTSYLNRVLNQGTTWGLSDLTNQLFFNFIDLKPGDEGEDTISLHVNNNDAWACVDIDITKNDDVSSTEPELEDNDTPDDTNNTSDGELAQNLNFIFWTDDGDNVLETGEQVLTQGPASNILNGVTYTLADSQSNNVGGSVGTGLIGGQTYYIGKAWCFGTLSQSPVTPDNNSPNNNSPTVDPGIDCDGSGLDNTTQTDTLMGDITFTAVQKRNNTGFLCNT</sequence>
<proteinExistence type="predicted"/>
<feature type="chain" id="PRO_5009522888" evidence="2">
    <location>
        <begin position="27"/>
        <end position="268"/>
    </location>
</feature>
<reference evidence="3 4" key="1">
    <citation type="journal article" date="2016" name="Nat. Commun.">
        <title>Thousands of microbial genomes shed light on interconnected biogeochemical processes in an aquifer system.</title>
        <authorList>
            <person name="Anantharaman K."/>
            <person name="Brown C.T."/>
            <person name="Hug L.A."/>
            <person name="Sharon I."/>
            <person name="Castelle C.J."/>
            <person name="Probst A.J."/>
            <person name="Thomas B.C."/>
            <person name="Singh A."/>
            <person name="Wilkins M.J."/>
            <person name="Karaoz U."/>
            <person name="Brodie E.L."/>
            <person name="Williams K.H."/>
            <person name="Hubbard S.S."/>
            <person name="Banfield J.F."/>
        </authorList>
    </citation>
    <scope>NUCLEOTIDE SEQUENCE [LARGE SCALE GENOMIC DNA]</scope>
</reference>
<dbReference type="NCBIfam" id="TIGR04088">
    <property type="entry name" value="cognate_SipW"/>
    <property type="match status" value="1"/>
</dbReference>
<dbReference type="STRING" id="1798375.A2773_05665"/>
<feature type="signal peptide" evidence="2">
    <location>
        <begin position="1"/>
        <end position="26"/>
    </location>
</feature>
<dbReference type="Proteomes" id="UP000177383">
    <property type="component" value="Unassembled WGS sequence"/>
</dbReference>
<dbReference type="EMBL" id="MFJE01000035">
    <property type="protein sequence ID" value="OGG13816.1"/>
    <property type="molecule type" value="Genomic_DNA"/>
</dbReference>
<name>A0A1F5ZMT8_9BACT</name>